<evidence type="ECO:0000256" key="1">
    <source>
        <dbReference type="ARBA" id="ARBA00022729"/>
    </source>
</evidence>
<organism evidence="4 5">
    <name type="scientific">Erythranthe guttata</name>
    <name type="common">Yellow monkey flower</name>
    <name type="synonym">Mimulus guttatus</name>
    <dbReference type="NCBI Taxonomy" id="4155"/>
    <lineage>
        <taxon>Eukaryota</taxon>
        <taxon>Viridiplantae</taxon>
        <taxon>Streptophyta</taxon>
        <taxon>Embryophyta</taxon>
        <taxon>Tracheophyta</taxon>
        <taxon>Spermatophyta</taxon>
        <taxon>Magnoliopsida</taxon>
        <taxon>eudicotyledons</taxon>
        <taxon>Gunneridae</taxon>
        <taxon>Pentapetalae</taxon>
        <taxon>asterids</taxon>
        <taxon>lamiids</taxon>
        <taxon>Lamiales</taxon>
        <taxon>Phrymaceae</taxon>
        <taxon>Erythranthe</taxon>
    </lineage>
</organism>
<dbReference type="STRING" id="4155.A0A022QFP2"/>
<keyword evidence="5" id="KW-1185">Reference proteome</keyword>
<proteinExistence type="predicted"/>
<dbReference type="SMART" id="SM00768">
    <property type="entry name" value="X8"/>
    <property type="match status" value="1"/>
</dbReference>
<feature type="chain" id="PRO_5001504027" description="X8 domain-containing protein" evidence="2">
    <location>
        <begin position="27"/>
        <end position="102"/>
    </location>
</feature>
<feature type="domain" description="X8" evidence="3">
    <location>
        <begin position="33"/>
        <end position="102"/>
    </location>
</feature>
<name>A0A022QFP2_ERYGU</name>
<evidence type="ECO:0000313" key="5">
    <source>
        <dbReference type="Proteomes" id="UP000030748"/>
    </source>
</evidence>
<sequence length="102" mass="11194">MNKFNVPLFLVFCLLVLYMVMRQCSNQMVISQANALQDKLQGFIDYGCGVVDCSAIQLGGPCYDPDTVVAHASYVLDLVYKKQNSCNTNLGIITTVDPSYGS</sequence>
<dbReference type="PhylomeDB" id="A0A022QFP2"/>
<evidence type="ECO:0000256" key="2">
    <source>
        <dbReference type="SAM" id="SignalP"/>
    </source>
</evidence>
<dbReference type="InterPro" id="IPR044788">
    <property type="entry name" value="X8_dom_prot"/>
</dbReference>
<dbReference type="PANTHER" id="PTHR31044:SF52">
    <property type="entry name" value="OS01G0631500 PROTEIN"/>
    <property type="match status" value="1"/>
</dbReference>
<feature type="signal peptide" evidence="2">
    <location>
        <begin position="1"/>
        <end position="26"/>
    </location>
</feature>
<evidence type="ECO:0000313" key="4">
    <source>
        <dbReference type="EMBL" id="EYU26776.1"/>
    </source>
</evidence>
<dbReference type="AlphaFoldDB" id="A0A022QFP2"/>
<dbReference type="EMBL" id="KI631616">
    <property type="protein sequence ID" value="EYU26776.1"/>
    <property type="molecule type" value="Genomic_DNA"/>
</dbReference>
<dbReference type="Proteomes" id="UP000030748">
    <property type="component" value="Unassembled WGS sequence"/>
</dbReference>
<protein>
    <recommendedName>
        <fullName evidence="3">X8 domain-containing protein</fullName>
    </recommendedName>
</protein>
<gene>
    <name evidence="4" type="ORF">MIMGU_mgv11b020207mg</name>
</gene>
<dbReference type="PANTHER" id="PTHR31044">
    <property type="entry name" value="BETA-1,3 GLUCANASE"/>
    <property type="match status" value="1"/>
</dbReference>
<reference evidence="4 5" key="1">
    <citation type="journal article" date="2013" name="Proc. Natl. Acad. Sci. U.S.A.">
        <title>Fine-scale variation in meiotic recombination in Mimulus inferred from population shotgun sequencing.</title>
        <authorList>
            <person name="Hellsten U."/>
            <person name="Wright K.M."/>
            <person name="Jenkins J."/>
            <person name="Shu S."/>
            <person name="Yuan Y."/>
            <person name="Wessler S.R."/>
            <person name="Schmutz J."/>
            <person name="Willis J.H."/>
            <person name="Rokhsar D.S."/>
        </authorList>
    </citation>
    <scope>NUCLEOTIDE SEQUENCE [LARGE SCALE GENOMIC DNA]</scope>
    <source>
        <strain evidence="5">cv. DUN x IM62</strain>
    </source>
</reference>
<accession>A0A022QFP2</accession>
<evidence type="ECO:0000259" key="3">
    <source>
        <dbReference type="SMART" id="SM00768"/>
    </source>
</evidence>
<dbReference type="Pfam" id="PF07983">
    <property type="entry name" value="X8"/>
    <property type="match status" value="1"/>
</dbReference>
<dbReference type="InterPro" id="IPR012946">
    <property type="entry name" value="X8"/>
</dbReference>
<keyword evidence="1 2" id="KW-0732">Signal</keyword>
<dbReference type="GO" id="GO:0009506">
    <property type="term" value="C:plasmodesma"/>
    <property type="evidence" value="ECO:0007669"/>
    <property type="project" value="UniProtKB-ARBA"/>
</dbReference>
<dbReference type="Gene3D" id="1.20.58.1040">
    <property type="match status" value="1"/>
</dbReference>